<dbReference type="SUPFAM" id="SSF46785">
    <property type="entry name" value="Winged helix' DNA-binding domain"/>
    <property type="match status" value="1"/>
</dbReference>
<dbReference type="Gene3D" id="1.10.10.10">
    <property type="entry name" value="Winged helix-like DNA-binding domain superfamily/Winged helix DNA-binding domain"/>
    <property type="match status" value="1"/>
</dbReference>
<evidence type="ECO:0000313" key="6">
    <source>
        <dbReference type="EMBL" id="MDJ1651328.1"/>
    </source>
</evidence>
<name>A0ABT7DP72_9ACTN</name>
<evidence type="ECO:0000256" key="1">
    <source>
        <dbReference type="ARBA" id="ARBA00009437"/>
    </source>
</evidence>
<gene>
    <name evidence="6" type="ORF">QNJ86_10990</name>
</gene>
<evidence type="ECO:0000313" key="7">
    <source>
        <dbReference type="Proteomes" id="UP001232750"/>
    </source>
</evidence>
<accession>A0ABT7DP72</accession>
<dbReference type="Pfam" id="PF03466">
    <property type="entry name" value="LysR_substrate"/>
    <property type="match status" value="1"/>
</dbReference>
<reference evidence="6 7" key="1">
    <citation type="submission" date="2023-05" db="EMBL/GenBank/DDBJ databases">
        <title>Gordonibacter KGMB12511T sp. nov., isolated from faeces of healthy Korean.</title>
        <authorList>
            <person name="Kim H.S."/>
            <person name="Kim J.-S."/>
            <person name="Suh M.K."/>
            <person name="Eom M.K."/>
            <person name="Do H.E."/>
            <person name="Lee J.-S."/>
        </authorList>
    </citation>
    <scope>NUCLEOTIDE SEQUENCE [LARGE SCALE GENOMIC DNA]</scope>
    <source>
        <strain evidence="6 7">KGMB12511</strain>
    </source>
</reference>
<dbReference type="PANTHER" id="PTHR30346:SF0">
    <property type="entry name" value="HCA OPERON TRANSCRIPTIONAL ACTIVATOR HCAR"/>
    <property type="match status" value="1"/>
</dbReference>
<organism evidence="6 7">
    <name type="scientific">Gordonibacter faecis</name>
    <dbReference type="NCBI Taxonomy" id="3047475"/>
    <lineage>
        <taxon>Bacteria</taxon>
        <taxon>Bacillati</taxon>
        <taxon>Actinomycetota</taxon>
        <taxon>Coriobacteriia</taxon>
        <taxon>Eggerthellales</taxon>
        <taxon>Eggerthellaceae</taxon>
        <taxon>Gordonibacter</taxon>
    </lineage>
</organism>
<sequence length="324" mass="35553">MQLSHLEEFVELAQCLNFSKAARTLNISQSALSKHVLALEKECGAELLARSSVQVRLTPEGSVLFEEALSIIEAHDHALRRIAEMKKAHPPLSVGGLYLNINIVGFINAIARTLKSTDEHLHLVYNNASDRPFCDLVASGEVDVAFTILDPDDPLPPGVERLHLFDDPLVAIMDPDHPLAKKDTLSLKDLNRQKMLAPAGSYFIAGAKLAHTLLERHGSRPLYESVRLQTMQEFPLIDVGDSILMVEESLQKQQMSYSSHRVLRFEEADAQFPFYVVFRSSPRTEATQRFVDALREESEKFRAAGGAAGAAEGAGAAGAAEAAL</sequence>
<dbReference type="InterPro" id="IPR036390">
    <property type="entry name" value="WH_DNA-bd_sf"/>
</dbReference>
<feature type="domain" description="HTH lysR-type" evidence="5">
    <location>
        <begin position="1"/>
        <end position="58"/>
    </location>
</feature>
<evidence type="ECO:0000259" key="5">
    <source>
        <dbReference type="PROSITE" id="PS50931"/>
    </source>
</evidence>
<dbReference type="PRINTS" id="PR00039">
    <property type="entry name" value="HTHLYSR"/>
</dbReference>
<evidence type="ECO:0000256" key="2">
    <source>
        <dbReference type="ARBA" id="ARBA00023015"/>
    </source>
</evidence>
<dbReference type="CDD" id="cd05466">
    <property type="entry name" value="PBP2_LTTR_substrate"/>
    <property type="match status" value="1"/>
</dbReference>
<proteinExistence type="inferred from homology"/>
<dbReference type="Gene3D" id="3.40.190.290">
    <property type="match status" value="1"/>
</dbReference>
<evidence type="ECO:0000256" key="4">
    <source>
        <dbReference type="ARBA" id="ARBA00023163"/>
    </source>
</evidence>
<dbReference type="Pfam" id="PF00126">
    <property type="entry name" value="HTH_1"/>
    <property type="match status" value="1"/>
</dbReference>
<dbReference type="SUPFAM" id="SSF53850">
    <property type="entry name" value="Periplasmic binding protein-like II"/>
    <property type="match status" value="1"/>
</dbReference>
<comment type="similarity">
    <text evidence="1">Belongs to the LysR transcriptional regulatory family.</text>
</comment>
<keyword evidence="3" id="KW-0238">DNA-binding</keyword>
<dbReference type="PROSITE" id="PS50931">
    <property type="entry name" value="HTH_LYSR"/>
    <property type="match status" value="1"/>
</dbReference>
<keyword evidence="2" id="KW-0805">Transcription regulation</keyword>
<dbReference type="EMBL" id="JASJEU010000022">
    <property type="protein sequence ID" value="MDJ1651328.1"/>
    <property type="molecule type" value="Genomic_DNA"/>
</dbReference>
<dbReference type="InterPro" id="IPR000847">
    <property type="entry name" value="LysR_HTH_N"/>
</dbReference>
<dbReference type="Proteomes" id="UP001232750">
    <property type="component" value="Unassembled WGS sequence"/>
</dbReference>
<dbReference type="RefSeq" id="WP_283832675.1">
    <property type="nucleotide sequence ID" value="NZ_JASJEU010000022.1"/>
</dbReference>
<comment type="caution">
    <text evidence="6">The sequence shown here is derived from an EMBL/GenBank/DDBJ whole genome shotgun (WGS) entry which is preliminary data.</text>
</comment>
<keyword evidence="7" id="KW-1185">Reference proteome</keyword>
<keyword evidence="4" id="KW-0804">Transcription</keyword>
<protein>
    <submittedName>
        <fullName evidence="6">LysR family transcriptional regulator</fullName>
    </submittedName>
</protein>
<dbReference type="InterPro" id="IPR005119">
    <property type="entry name" value="LysR_subst-bd"/>
</dbReference>
<dbReference type="PANTHER" id="PTHR30346">
    <property type="entry name" value="TRANSCRIPTIONAL DUAL REGULATOR HCAR-RELATED"/>
    <property type="match status" value="1"/>
</dbReference>
<dbReference type="InterPro" id="IPR036388">
    <property type="entry name" value="WH-like_DNA-bd_sf"/>
</dbReference>
<evidence type="ECO:0000256" key="3">
    <source>
        <dbReference type="ARBA" id="ARBA00023125"/>
    </source>
</evidence>